<keyword evidence="1" id="KW-1133">Transmembrane helix</keyword>
<dbReference type="RefSeq" id="WP_219930617.1">
    <property type="nucleotide sequence ID" value="NZ_MPDK01000003.1"/>
</dbReference>
<organism evidence="2 3">
    <name type="scientific">Sulfoacidibacillus thermotolerans</name>
    <name type="common">Acidibacillus sulfuroxidans</name>
    <dbReference type="NCBI Taxonomy" id="1765684"/>
    <lineage>
        <taxon>Bacteria</taxon>
        <taxon>Bacillati</taxon>
        <taxon>Bacillota</taxon>
        <taxon>Bacilli</taxon>
        <taxon>Bacillales</taxon>
        <taxon>Alicyclobacillaceae</taxon>
        <taxon>Sulfoacidibacillus</taxon>
    </lineage>
</organism>
<feature type="transmembrane region" description="Helical" evidence="1">
    <location>
        <begin position="68"/>
        <end position="87"/>
    </location>
</feature>
<feature type="transmembrane region" description="Helical" evidence="1">
    <location>
        <begin position="6"/>
        <end position="27"/>
    </location>
</feature>
<dbReference type="InterPro" id="IPR019074">
    <property type="entry name" value="YabQ"/>
</dbReference>
<evidence type="ECO:0000313" key="3">
    <source>
        <dbReference type="Proteomes" id="UP000245380"/>
    </source>
</evidence>
<sequence length="208" mass="24105">MELQAQYATAILMSAAGAALGAVYDIYRTCIKEWRFLRIYSALLDFLFWVFALIFVFTLLLGANDGDVRLVVFVLLTLGWLIYYKIAHPLVVASTRLVVRVVYSIVRFIYRVFVAVVVMPFVYLFKILITLLRFFDQGLRILEVIIVWPLGKLGMVLRLSFRGLKKIVRPWWRKGKDKARSLANKYKKLISKWLHGATSTDEDDEDET</sequence>
<evidence type="ECO:0000256" key="1">
    <source>
        <dbReference type="SAM" id="Phobius"/>
    </source>
</evidence>
<proteinExistence type="predicted"/>
<name>A0A2U3DAZ8_SULT2</name>
<protein>
    <submittedName>
        <fullName evidence="2">Spore cortex biosynthesis protein YabQ</fullName>
    </submittedName>
</protein>
<dbReference type="Pfam" id="PF09578">
    <property type="entry name" value="Spore_YabQ"/>
    <property type="match status" value="1"/>
</dbReference>
<dbReference type="AlphaFoldDB" id="A0A2U3DAZ8"/>
<dbReference type="NCBIfam" id="TIGR02893">
    <property type="entry name" value="spore_yabQ"/>
    <property type="match status" value="1"/>
</dbReference>
<feature type="transmembrane region" description="Helical" evidence="1">
    <location>
        <begin position="141"/>
        <end position="161"/>
    </location>
</feature>
<feature type="transmembrane region" description="Helical" evidence="1">
    <location>
        <begin position="108"/>
        <end position="135"/>
    </location>
</feature>
<keyword evidence="3" id="KW-1185">Reference proteome</keyword>
<evidence type="ECO:0000313" key="2">
    <source>
        <dbReference type="EMBL" id="PWI58453.1"/>
    </source>
</evidence>
<accession>A0A2U3DAZ8</accession>
<keyword evidence="1" id="KW-0812">Transmembrane</keyword>
<dbReference type="Proteomes" id="UP000245380">
    <property type="component" value="Unassembled WGS sequence"/>
</dbReference>
<gene>
    <name evidence="2" type="ORF">BM613_02685</name>
</gene>
<keyword evidence="1" id="KW-0472">Membrane</keyword>
<reference evidence="2 3" key="1">
    <citation type="submission" date="2016-11" db="EMBL/GenBank/DDBJ databases">
        <title>Comparative genomics of Acidibacillus ferroxidans species.</title>
        <authorList>
            <person name="Oliveira G."/>
            <person name="Nunes G."/>
            <person name="Oliveira R."/>
            <person name="Araujo F."/>
            <person name="Salim A."/>
            <person name="Scholte L."/>
            <person name="Morais D."/>
            <person name="Nancucheo I."/>
            <person name="Johnson D.B."/>
            <person name="Grail B."/>
            <person name="Bittencourt J."/>
            <person name="Valadares R."/>
        </authorList>
    </citation>
    <scope>NUCLEOTIDE SEQUENCE [LARGE SCALE GENOMIC DNA]</scope>
    <source>
        <strain evidence="2 3">Y002</strain>
    </source>
</reference>
<dbReference type="EMBL" id="MPDK01000003">
    <property type="protein sequence ID" value="PWI58453.1"/>
    <property type="molecule type" value="Genomic_DNA"/>
</dbReference>
<comment type="caution">
    <text evidence="2">The sequence shown here is derived from an EMBL/GenBank/DDBJ whole genome shotgun (WGS) entry which is preliminary data.</text>
</comment>
<feature type="transmembrane region" description="Helical" evidence="1">
    <location>
        <begin position="39"/>
        <end position="62"/>
    </location>
</feature>